<sequence length="78" mass="9497">MANGTYKEQHTACVRFQLPMKRYRPENQPIRHLSSRETKRRRKRKLTGGEKKEIVERKEIIWILYGGLCQRNWQRGKQ</sequence>
<dbReference type="AlphaFoldDB" id="A0A0P6E7X7"/>
<reference evidence="1" key="1">
    <citation type="submission" date="2015-10" db="EMBL/GenBank/DDBJ databases">
        <title>EvidentialGene: Evidence-directed Construction of Complete mRNA Transcriptomes without Genomes.</title>
        <authorList>
            <person name="Gilbert D.G."/>
        </authorList>
    </citation>
    <scope>NUCLEOTIDE SEQUENCE</scope>
</reference>
<accession>A0A0P6E7X7</accession>
<dbReference type="EMBL" id="GDIQ01080954">
    <property type="protein sequence ID" value="JAN13783.1"/>
    <property type="molecule type" value="Transcribed_RNA"/>
</dbReference>
<proteinExistence type="predicted"/>
<evidence type="ECO:0000313" key="1">
    <source>
        <dbReference type="EMBL" id="JAN13783.1"/>
    </source>
</evidence>
<name>A0A0P6E7X7_9CRUS</name>
<protein>
    <submittedName>
        <fullName evidence="1">Uncharacterized protein</fullName>
    </submittedName>
</protein>
<organism evidence="1">
    <name type="scientific">Daphnia magna</name>
    <dbReference type="NCBI Taxonomy" id="35525"/>
    <lineage>
        <taxon>Eukaryota</taxon>
        <taxon>Metazoa</taxon>
        <taxon>Ecdysozoa</taxon>
        <taxon>Arthropoda</taxon>
        <taxon>Crustacea</taxon>
        <taxon>Branchiopoda</taxon>
        <taxon>Diplostraca</taxon>
        <taxon>Cladocera</taxon>
        <taxon>Anomopoda</taxon>
        <taxon>Daphniidae</taxon>
        <taxon>Daphnia</taxon>
    </lineage>
</organism>